<dbReference type="InterPro" id="IPR019432">
    <property type="entry name" value="Acyltransferase_MbtK/IucB-like"/>
</dbReference>
<dbReference type="SUPFAM" id="SSF55729">
    <property type="entry name" value="Acyl-CoA N-acyltransferases (Nat)"/>
    <property type="match status" value="1"/>
</dbReference>
<protein>
    <submittedName>
        <fullName evidence="3">Putative lysine N-acyltransferase</fullName>
    </submittedName>
</protein>
<dbReference type="EMBL" id="LXFE01000304">
    <property type="protein sequence ID" value="OLL25838.1"/>
    <property type="molecule type" value="Genomic_DNA"/>
</dbReference>
<dbReference type="AlphaFoldDB" id="A0A1U7LT96"/>
<dbReference type="SMART" id="SM01006">
    <property type="entry name" value="AlcB"/>
    <property type="match status" value="1"/>
</dbReference>
<dbReference type="STRING" id="1198029.A0A1U7LT96"/>
<evidence type="ECO:0000313" key="3">
    <source>
        <dbReference type="EMBL" id="OLL25838.1"/>
    </source>
</evidence>
<reference evidence="3 4" key="1">
    <citation type="submission" date="2016-04" db="EMBL/GenBank/DDBJ databases">
        <title>Evolutionary innovation and constraint leading to complex multicellularity in the Ascomycota.</title>
        <authorList>
            <person name="Cisse O."/>
            <person name="Nguyen A."/>
            <person name="Hewitt D.A."/>
            <person name="Jedd G."/>
            <person name="Stajich J.E."/>
        </authorList>
    </citation>
    <scope>NUCLEOTIDE SEQUENCE [LARGE SCALE GENOMIC DNA]</scope>
    <source>
        <strain evidence="3 4">DAH-3</strain>
    </source>
</reference>
<gene>
    <name evidence="3" type="ORF">NEOLI_004870</name>
</gene>
<dbReference type="OrthoDB" id="448427at2759"/>
<comment type="caution">
    <text evidence="3">The sequence shown here is derived from an EMBL/GenBank/DDBJ whole genome shotgun (WGS) entry which is preliminary data.</text>
</comment>
<dbReference type="Proteomes" id="UP000186594">
    <property type="component" value="Unassembled WGS sequence"/>
</dbReference>
<evidence type="ECO:0000313" key="4">
    <source>
        <dbReference type="Proteomes" id="UP000186594"/>
    </source>
</evidence>
<dbReference type="Gene3D" id="3.40.630.30">
    <property type="match status" value="1"/>
</dbReference>
<dbReference type="PANTHER" id="PTHR31438:SF1">
    <property type="entry name" value="LYSINE N-ACYLTRANSFERASE C17G9.06C-RELATED"/>
    <property type="match status" value="1"/>
</dbReference>
<keyword evidence="4" id="KW-1185">Reference proteome</keyword>
<sequence length="283" mass="32320">MSFSLKSIGNTRFAFLGRGSQLAEFSTVDEGTFTISNLVISSDQNQTQSLWLLLNHLFLYKIDCKVSTDGKPSKPREIIIAVGDRDKTTNPVLSLLGNLDIAESRGQSPLLFAIGFAEFWQWDIGGKEGWRKSSALPNPLRNIFTGPFRHPRRPTAPMGLLYQRFIPSLNETFSLQVANPAADIENFHEWMNNPRVVEFWGEKGSKERHLEYLTKVTADRHCIPTFGYFNGTPFAYFEIYWAKEDHVSPYANANDWDRGWHILVGNEKFRGSHRVGMTLERNE</sequence>
<organism evidence="3 4">
    <name type="scientific">Neolecta irregularis (strain DAH-3)</name>
    <dbReference type="NCBI Taxonomy" id="1198029"/>
    <lineage>
        <taxon>Eukaryota</taxon>
        <taxon>Fungi</taxon>
        <taxon>Dikarya</taxon>
        <taxon>Ascomycota</taxon>
        <taxon>Taphrinomycotina</taxon>
        <taxon>Neolectales</taxon>
        <taxon>Neolectaceae</taxon>
        <taxon>Neolecta</taxon>
    </lineage>
</organism>
<dbReference type="GO" id="GO:0016410">
    <property type="term" value="F:N-acyltransferase activity"/>
    <property type="evidence" value="ECO:0007669"/>
    <property type="project" value="TreeGrafter"/>
</dbReference>
<keyword evidence="3" id="KW-0012">Acyltransferase</keyword>
<evidence type="ECO:0000259" key="2">
    <source>
        <dbReference type="SMART" id="SM01006"/>
    </source>
</evidence>
<name>A0A1U7LT96_NEOID</name>
<dbReference type="InterPro" id="IPR016181">
    <property type="entry name" value="Acyl_CoA_acyltransferase"/>
</dbReference>
<dbReference type="GO" id="GO:0019290">
    <property type="term" value="P:siderophore biosynthetic process"/>
    <property type="evidence" value="ECO:0007669"/>
    <property type="project" value="InterPro"/>
</dbReference>
<dbReference type="Pfam" id="PF13523">
    <property type="entry name" value="Acetyltransf_8"/>
    <property type="match status" value="1"/>
</dbReference>
<dbReference type="PANTHER" id="PTHR31438">
    <property type="entry name" value="LYSINE N-ACYLTRANSFERASE C17G9.06C-RELATED"/>
    <property type="match status" value="1"/>
</dbReference>
<comment type="similarity">
    <text evidence="1">Belongs to the lysine N-acyltransferase MbtK family.</text>
</comment>
<proteinExistence type="inferred from homology"/>
<evidence type="ECO:0000256" key="1">
    <source>
        <dbReference type="ARBA" id="ARBA00009893"/>
    </source>
</evidence>
<keyword evidence="3" id="KW-0808">Transferase</keyword>
<accession>A0A1U7LT96</accession>
<feature type="domain" description="Acyltransferase MbtK/IucB-like conserved" evidence="2">
    <location>
        <begin position="176"/>
        <end position="223"/>
    </location>
</feature>